<proteinExistence type="predicted"/>
<keyword evidence="1" id="KW-0472">Membrane</keyword>
<organism evidence="2">
    <name type="scientific">Monodopsis sp. MarTras21</name>
    <dbReference type="NCBI Taxonomy" id="1745953"/>
    <lineage>
        <taxon>Eukaryota</taxon>
        <taxon>Sar</taxon>
        <taxon>Stramenopiles</taxon>
        <taxon>Ochrophyta</taxon>
        <taxon>Eustigmatophyceae</taxon>
        <taxon>Eustigmatales</taxon>
        <taxon>Monodopsidaceae</taxon>
        <taxon>Monodopsis</taxon>
    </lineage>
</organism>
<feature type="transmembrane region" description="Helical" evidence="1">
    <location>
        <begin position="69"/>
        <end position="89"/>
    </location>
</feature>
<protein>
    <submittedName>
        <fullName evidence="2">Uncharacterized protein</fullName>
    </submittedName>
</protein>
<dbReference type="EMBL" id="KU501222">
    <property type="protein sequence ID" value="AML60765.1"/>
    <property type="molecule type" value="Genomic_DNA"/>
</dbReference>
<gene>
    <name evidence="2" type="primary">orf263</name>
</gene>
<evidence type="ECO:0000256" key="1">
    <source>
        <dbReference type="SAM" id="Phobius"/>
    </source>
</evidence>
<evidence type="ECO:0000313" key="2">
    <source>
        <dbReference type="EMBL" id="AML60765.1"/>
    </source>
</evidence>
<dbReference type="AlphaFoldDB" id="A0A140F2Y1"/>
<reference evidence="2" key="1">
    <citation type="journal article" date="2016" name="Genome Biol. Evol.">
        <title>A Comparative Analysis of Mitochondrial Genomes in Eustigmatophyte Algae.</title>
        <authorList>
            <person name="Sevcikova T."/>
            <person name="Klimes V."/>
            <person name="Zbrankova V."/>
            <person name="Strnad H."/>
            <person name="Hroudova M."/>
            <person name="Vlcek C."/>
            <person name="Elias M."/>
        </authorList>
    </citation>
    <scope>NUCLEOTIDE SEQUENCE</scope>
    <source>
        <strain evidence="2">MarTras 21</strain>
    </source>
</reference>
<keyword evidence="2" id="KW-0496">Mitochondrion</keyword>
<keyword evidence="1" id="KW-0812">Transmembrane</keyword>
<geneLocation type="mitochondrion" evidence="2"/>
<accession>A0A140F2Y1</accession>
<name>A0A140F2Y1_9STRA</name>
<feature type="transmembrane region" description="Helical" evidence="1">
    <location>
        <begin position="101"/>
        <end position="130"/>
    </location>
</feature>
<feature type="transmembrane region" description="Helical" evidence="1">
    <location>
        <begin position="6"/>
        <end position="22"/>
    </location>
</feature>
<keyword evidence="1" id="KW-1133">Transmembrane helix</keyword>
<sequence>MKTLFFIGFFLFFIVISILLGVKGRRLEGVVWLSIFATLAFIFFVPGGNNIQQVLGVEFLKNVVDECCMLYILKITYTAIFAFLIFNFIKNLYVCWKLEKLLWSDLTIFFDFFEKVLLICSIAILIYWIIPMAMRVHSYLIMLHFFGINYELLSTLGNFEEFVIMCTKGDPNVEKINLGDADVMIATTKSGQKVLCAFPDKIIYNELGEVTGVKKSLMSKVFTSFTGFKNLGPLCIALKPAEGIVVEATPSLNVSEVITKVKK</sequence>
<feature type="transmembrane region" description="Helical" evidence="1">
    <location>
        <begin position="29"/>
        <end position="49"/>
    </location>
</feature>